<dbReference type="InterPro" id="IPR038734">
    <property type="entry name" value="YhaN_AAA"/>
</dbReference>
<dbReference type="Pfam" id="PF13514">
    <property type="entry name" value="AAA_27"/>
    <property type="match status" value="1"/>
</dbReference>
<dbReference type="SUPFAM" id="SSF52540">
    <property type="entry name" value="P-loop containing nucleoside triphosphate hydrolases"/>
    <property type="match status" value="1"/>
</dbReference>
<name>A0A4R6GT65_9GAMM</name>
<dbReference type="Proteomes" id="UP000295150">
    <property type="component" value="Unassembled WGS sequence"/>
</dbReference>
<comment type="caution">
    <text evidence="4">The sequence shown here is derived from an EMBL/GenBank/DDBJ whole genome shotgun (WGS) entry which is preliminary data.</text>
</comment>
<evidence type="ECO:0000313" key="5">
    <source>
        <dbReference type="Proteomes" id="UP000295150"/>
    </source>
</evidence>
<keyword evidence="4" id="KW-0378">Hydrolase</keyword>
<dbReference type="GO" id="GO:0004527">
    <property type="term" value="F:exonuclease activity"/>
    <property type="evidence" value="ECO:0007669"/>
    <property type="project" value="UniProtKB-KW"/>
</dbReference>
<organism evidence="4 5">
    <name type="scientific">Halomonas ventosae</name>
    <dbReference type="NCBI Taxonomy" id="229007"/>
    <lineage>
        <taxon>Bacteria</taxon>
        <taxon>Pseudomonadati</taxon>
        <taxon>Pseudomonadota</taxon>
        <taxon>Gammaproteobacteria</taxon>
        <taxon>Oceanospirillales</taxon>
        <taxon>Halomonadaceae</taxon>
        <taxon>Halomonas</taxon>
    </lineage>
</organism>
<proteinExistence type="predicted"/>
<dbReference type="PANTHER" id="PTHR41259:SF1">
    <property type="entry name" value="DOUBLE-STRAND BREAK REPAIR RAD50 ATPASE, PUTATIVE-RELATED"/>
    <property type="match status" value="1"/>
</dbReference>
<evidence type="ECO:0000256" key="1">
    <source>
        <dbReference type="SAM" id="Coils"/>
    </source>
</evidence>
<dbReference type="EMBL" id="SNWH01000029">
    <property type="protein sequence ID" value="TDN97834.1"/>
    <property type="molecule type" value="Genomic_DNA"/>
</dbReference>
<feature type="region of interest" description="Disordered" evidence="2">
    <location>
        <begin position="705"/>
        <end position="725"/>
    </location>
</feature>
<keyword evidence="1" id="KW-0175">Coiled coil</keyword>
<sequence length="886" mass="99936">MKLSRLRLEQFQQFRTSLEVNDLGEGINLFAGPNESGKSTLVRAIRAAFFERHRSTSLGELQPWGESSAAPEVTLAFTWQGQEWQLDKRFLRRQRCELVAAGEHLNGDEAEERLAELLGYQFPGRGASKAEHWGIPGLLWVEQGAGQEVRDSVGHAGEHLQSALVGSLGEALGEMTSSSGDALIQQVERERGRLLTATGRPTGDLREAQQACETLEDELAQQEEAVRRYQASVDRLGELEREQQEIDAARPWEAQREKARAAEQQLRAVEKLQQQQAQEQRDLEGCQRQQRLYRQQLQDFETQAEQLVTRQQDNQKARSRLEACQVGEEPVRRHLTDATAAYEQAAARLQAARERDHRQTRQAEHDRLAEQVATLDETLGRARSLRDALQRLAADYQAQAVDGKALGELQRLEAELGRLAIQQHALATRLGFSLEAGQRLELDGQTLSGEGETLLLEQAELRIPGVGRLTIQPGGTDVTDLLRRQQRREAERDALLQRLGVADLTTAEAQARRARELEQQIQEARARLEGLAPEGVDALESQHRLAVKGYEQLAAELAGLPAAEQQAELPSMAQAQTELDSAGEALKAAEQAEVAYRQQLSLAKQALATAGAEWQRLHDELNAPDRQRRQQEARDALTDLKAEEQRLATSLQALKRQIDAANPELLAQDVERFSRAADAMQRHAREREAEITQLRIRLETLGANGLEEQRDETRQRKESQQRRREQLQRRAAALDLLLTLLKEQRQEVTLRLQAPLQKHLNRYLKLLFPGAELTVDEELKPETLIRTDASPEERGDLEALSFGAREQMGLISRLAYADLLQEAGRPTLIILDDALVHCDQARREQMKRILFDAAQRHQILMFTCHPENWQDLGVVPRDMRTLKEAS</sequence>
<dbReference type="AlphaFoldDB" id="A0A4R6GT65"/>
<accession>A0A4R6GT65</accession>
<evidence type="ECO:0000313" key="4">
    <source>
        <dbReference type="EMBL" id="TDN97834.1"/>
    </source>
</evidence>
<dbReference type="InterPro" id="IPR027417">
    <property type="entry name" value="P-loop_NTPase"/>
</dbReference>
<reference evidence="4 5" key="1">
    <citation type="submission" date="2019-03" db="EMBL/GenBank/DDBJ databases">
        <title>Freshwater and sediment microbial communities from various areas in North America, analyzing microbe dynamics in response to fracking.</title>
        <authorList>
            <person name="Lamendella R."/>
        </authorList>
    </citation>
    <scope>NUCLEOTIDE SEQUENCE [LARGE SCALE GENOMIC DNA]</scope>
    <source>
        <strain evidence="4 5">1_TX</strain>
    </source>
</reference>
<dbReference type="Gene3D" id="3.40.50.300">
    <property type="entry name" value="P-loop containing nucleotide triphosphate hydrolases"/>
    <property type="match status" value="2"/>
</dbReference>
<feature type="compositionally biased region" description="Basic and acidic residues" evidence="2">
    <location>
        <begin position="707"/>
        <end position="725"/>
    </location>
</feature>
<dbReference type="RefSeq" id="WP_133484283.1">
    <property type="nucleotide sequence ID" value="NZ_SNWH01000029.1"/>
</dbReference>
<feature type="coiled-coil region" evidence="1">
    <location>
        <begin position="335"/>
        <end position="395"/>
    </location>
</feature>
<evidence type="ECO:0000259" key="3">
    <source>
        <dbReference type="Pfam" id="PF13514"/>
    </source>
</evidence>
<evidence type="ECO:0000256" key="2">
    <source>
        <dbReference type="SAM" id="MobiDB-lite"/>
    </source>
</evidence>
<dbReference type="OrthoDB" id="9764467at2"/>
<feature type="domain" description="YhaN AAA" evidence="3">
    <location>
        <begin position="1"/>
        <end position="56"/>
    </location>
</feature>
<keyword evidence="4" id="KW-0269">Exonuclease</keyword>
<keyword evidence="4" id="KW-0540">Nuclease</keyword>
<gene>
    <name evidence="4" type="ORF">DFO68_1299</name>
</gene>
<feature type="coiled-coil region" evidence="1">
    <location>
        <begin position="504"/>
        <end position="534"/>
    </location>
</feature>
<protein>
    <submittedName>
        <fullName evidence="4">DNA repair exonuclease SbcCD ATPase subunit</fullName>
    </submittedName>
</protein>
<feature type="coiled-coil region" evidence="1">
    <location>
        <begin position="205"/>
        <end position="303"/>
    </location>
</feature>
<feature type="coiled-coil region" evidence="1">
    <location>
        <begin position="626"/>
        <end position="657"/>
    </location>
</feature>
<dbReference type="PANTHER" id="PTHR41259">
    <property type="entry name" value="DOUBLE-STRAND BREAK REPAIR RAD50 ATPASE, PUTATIVE-RELATED"/>
    <property type="match status" value="1"/>
</dbReference>
<keyword evidence="5" id="KW-1185">Reference proteome</keyword>